<proteinExistence type="predicted"/>
<sequence length="209" mass="22894">MRSIITPKKATYIFFPSGIILSVALLLNIIPQNSVNNNINPTIENNVVISDVVPVVKQMISIGSPVRLEIPAININTNIISVGLTPTGAVAVPDNPFEVAWYNLGSKPGETGSAVIDGHYGWINNEPAVFDDLNKLKTGDEIFVEDKNGRIINFKVREIAIFKKDDDAVNVFLSNDGKAHLNLITCTGDWNKSEKTFSERLVIFSDVAE</sequence>
<gene>
    <name evidence="3" type="ORF">CO173_02960</name>
</gene>
<keyword evidence="2" id="KW-0812">Transmembrane</keyword>
<dbReference type="Proteomes" id="UP000231263">
    <property type="component" value="Unassembled WGS sequence"/>
</dbReference>
<dbReference type="Gene3D" id="2.40.260.10">
    <property type="entry name" value="Sortase"/>
    <property type="match status" value="1"/>
</dbReference>
<dbReference type="InterPro" id="IPR005754">
    <property type="entry name" value="Sortase"/>
</dbReference>
<comment type="caution">
    <text evidence="3">The sequence shown here is derived from an EMBL/GenBank/DDBJ whole genome shotgun (WGS) entry which is preliminary data.</text>
</comment>
<accession>A0A2M7XFR2</accession>
<dbReference type="EMBL" id="PFWT01000009">
    <property type="protein sequence ID" value="PJA46701.1"/>
    <property type="molecule type" value="Genomic_DNA"/>
</dbReference>
<feature type="transmembrane region" description="Helical" evidence="2">
    <location>
        <begin position="12"/>
        <end position="30"/>
    </location>
</feature>
<protein>
    <recommendedName>
        <fullName evidence="5">Class F sortase</fullName>
    </recommendedName>
</protein>
<keyword evidence="2" id="KW-0472">Membrane</keyword>
<dbReference type="CDD" id="cd05829">
    <property type="entry name" value="Sortase_F"/>
    <property type="match status" value="1"/>
</dbReference>
<dbReference type="Pfam" id="PF04203">
    <property type="entry name" value="Sortase"/>
    <property type="match status" value="1"/>
</dbReference>
<keyword evidence="2" id="KW-1133">Transmembrane helix</keyword>
<dbReference type="InterPro" id="IPR023365">
    <property type="entry name" value="Sortase_dom-sf"/>
</dbReference>
<organism evidence="3 4">
    <name type="scientific">Candidatus Uhrbacteria bacterium CG_4_9_14_3_um_filter_41_35</name>
    <dbReference type="NCBI Taxonomy" id="1975034"/>
    <lineage>
        <taxon>Bacteria</taxon>
        <taxon>Candidatus Uhriibacteriota</taxon>
    </lineage>
</organism>
<evidence type="ECO:0008006" key="5">
    <source>
        <dbReference type="Google" id="ProtNLM"/>
    </source>
</evidence>
<keyword evidence="1" id="KW-0378">Hydrolase</keyword>
<reference evidence="4" key="1">
    <citation type="submission" date="2017-09" db="EMBL/GenBank/DDBJ databases">
        <title>Depth-based differentiation of microbial function through sediment-hosted aquifers and enrichment of novel symbionts in the deep terrestrial subsurface.</title>
        <authorList>
            <person name="Probst A.J."/>
            <person name="Ladd B."/>
            <person name="Jarett J.K."/>
            <person name="Geller-Mcgrath D.E."/>
            <person name="Sieber C.M.K."/>
            <person name="Emerson J.B."/>
            <person name="Anantharaman K."/>
            <person name="Thomas B.C."/>
            <person name="Malmstrom R."/>
            <person name="Stieglmeier M."/>
            <person name="Klingl A."/>
            <person name="Woyke T."/>
            <person name="Ryan C.M."/>
            <person name="Banfield J.F."/>
        </authorList>
    </citation>
    <scope>NUCLEOTIDE SEQUENCE [LARGE SCALE GENOMIC DNA]</scope>
</reference>
<evidence type="ECO:0000256" key="1">
    <source>
        <dbReference type="ARBA" id="ARBA00022801"/>
    </source>
</evidence>
<dbReference type="NCBIfam" id="TIGR01076">
    <property type="entry name" value="sortase_fam"/>
    <property type="match status" value="1"/>
</dbReference>
<dbReference type="AlphaFoldDB" id="A0A2M7XFR2"/>
<dbReference type="GO" id="GO:0016787">
    <property type="term" value="F:hydrolase activity"/>
    <property type="evidence" value="ECO:0007669"/>
    <property type="project" value="UniProtKB-KW"/>
</dbReference>
<dbReference type="SUPFAM" id="SSF63817">
    <property type="entry name" value="Sortase"/>
    <property type="match status" value="1"/>
</dbReference>
<evidence type="ECO:0000313" key="3">
    <source>
        <dbReference type="EMBL" id="PJA46701.1"/>
    </source>
</evidence>
<name>A0A2M7XFR2_9BACT</name>
<evidence type="ECO:0000313" key="4">
    <source>
        <dbReference type="Proteomes" id="UP000231263"/>
    </source>
</evidence>
<dbReference type="InterPro" id="IPR042001">
    <property type="entry name" value="Sortase_F"/>
</dbReference>
<evidence type="ECO:0000256" key="2">
    <source>
        <dbReference type="SAM" id="Phobius"/>
    </source>
</evidence>